<dbReference type="InterPro" id="IPR013083">
    <property type="entry name" value="Znf_RING/FYVE/PHD"/>
</dbReference>
<dbReference type="PROSITE" id="PS50089">
    <property type="entry name" value="ZF_RING_2"/>
    <property type="match status" value="1"/>
</dbReference>
<evidence type="ECO:0000259" key="2">
    <source>
        <dbReference type="PROSITE" id="PS50089"/>
    </source>
</evidence>
<proteinExistence type="predicted"/>
<evidence type="ECO:0000256" key="1">
    <source>
        <dbReference type="PROSITE-ProRule" id="PRU00175"/>
    </source>
</evidence>
<accession>A0ABR2F132</accession>
<organism evidence="3 4">
    <name type="scientific">Hibiscus sabdariffa</name>
    <name type="common">roselle</name>
    <dbReference type="NCBI Taxonomy" id="183260"/>
    <lineage>
        <taxon>Eukaryota</taxon>
        <taxon>Viridiplantae</taxon>
        <taxon>Streptophyta</taxon>
        <taxon>Embryophyta</taxon>
        <taxon>Tracheophyta</taxon>
        <taxon>Spermatophyta</taxon>
        <taxon>Magnoliopsida</taxon>
        <taxon>eudicotyledons</taxon>
        <taxon>Gunneridae</taxon>
        <taxon>Pentapetalae</taxon>
        <taxon>rosids</taxon>
        <taxon>malvids</taxon>
        <taxon>Malvales</taxon>
        <taxon>Malvaceae</taxon>
        <taxon>Malvoideae</taxon>
        <taxon>Hibiscus</taxon>
    </lineage>
</organism>
<dbReference type="InterPro" id="IPR051826">
    <property type="entry name" value="E3_ubiquitin-ligase_domain"/>
</dbReference>
<evidence type="ECO:0000313" key="4">
    <source>
        <dbReference type="Proteomes" id="UP001472677"/>
    </source>
</evidence>
<dbReference type="PANTHER" id="PTHR22765:SF434">
    <property type="entry name" value="GB|AAD18119.1-RELATED"/>
    <property type="match status" value="1"/>
</dbReference>
<dbReference type="SMART" id="SM00184">
    <property type="entry name" value="RING"/>
    <property type="match status" value="1"/>
</dbReference>
<comment type="caution">
    <text evidence="3">The sequence shown here is derived from an EMBL/GenBank/DDBJ whole genome shotgun (WGS) entry which is preliminary data.</text>
</comment>
<dbReference type="Gene3D" id="3.30.40.10">
    <property type="entry name" value="Zinc/RING finger domain, C3HC4 (zinc finger)"/>
    <property type="match status" value="1"/>
</dbReference>
<feature type="domain" description="RING-type" evidence="2">
    <location>
        <begin position="115"/>
        <end position="159"/>
    </location>
</feature>
<gene>
    <name evidence="3" type="ORF">V6N12_007204</name>
</gene>
<name>A0ABR2F132_9ROSI</name>
<dbReference type="EMBL" id="JBBPBM010000009">
    <property type="protein sequence ID" value="KAK8568658.1"/>
    <property type="molecule type" value="Genomic_DNA"/>
</dbReference>
<evidence type="ECO:0000313" key="3">
    <source>
        <dbReference type="EMBL" id="KAK8568658.1"/>
    </source>
</evidence>
<keyword evidence="4" id="KW-1185">Reference proteome</keyword>
<keyword evidence="1" id="KW-0862">Zinc</keyword>
<reference evidence="3 4" key="1">
    <citation type="journal article" date="2024" name="G3 (Bethesda)">
        <title>Genome assembly of Hibiscus sabdariffa L. provides insights into metabolisms of medicinal natural products.</title>
        <authorList>
            <person name="Kim T."/>
        </authorList>
    </citation>
    <scope>NUCLEOTIDE SEQUENCE [LARGE SCALE GENOMIC DNA]</scope>
    <source>
        <strain evidence="3">TK-2024</strain>
        <tissue evidence="3">Old leaves</tissue>
    </source>
</reference>
<sequence>MIKQIRSKYKGSDKAFSCPKLTCSRFMASGSAKFHVVVSGNNNSAANPYPTQQFDLDDAITMPESPSVMNMMPYLTLQFDLDQAITMPENPQSRQQAVTGLVSNMPAVDCVAGSCSVCMESFGKSEEAARQVSCGHVYHHNCITGWLLNGNGNSCPLCRREISG</sequence>
<dbReference type="Pfam" id="PF13639">
    <property type="entry name" value="zf-RING_2"/>
    <property type="match status" value="1"/>
</dbReference>
<dbReference type="Proteomes" id="UP001472677">
    <property type="component" value="Unassembled WGS sequence"/>
</dbReference>
<dbReference type="SUPFAM" id="SSF57850">
    <property type="entry name" value="RING/U-box"/>
    <property type="match status" value="1"/>
</dbReference>
<dbReference type="PANTHER" id="PTHR22765">
    <property type="entry name" value="RING FINGER AND PROTEASE ASSOCIATED DOMAIN-CONTAINING"/>
    <property type="match status" value="1"/>
</dbReference>
<keyword evidence="1" id="KW-0863">Zinc-finger</keyword>
<protein>
    <recommendedName>
        <fullName evidence="2">RING-type domain-containing protein</fullName>
    </recommendedName>
</protein>
<dbReference type="InterPro" id="IPR001841">
    <property type="entry name" value="Znf_RING"/>
</dbReference>
<keyword evidence="1" id="KW-0479">Metal-binding</keyword>